<feature type="region of interest" description="Disordered" evidence="1">
    <location>
        <begin position="420"/>
        <end position="501"/>
    </location>
</feature>
<evidence type="ECO:0000313" key="4">
    <source>
        <dbReference type="Proteomes" id="UP001194696"/>
    </source>
</evidence>
<name>A0ABQ7JN38_9FUNG</name>
<dbReference type="PANTHER" id="PTHR36424">
    <property type="entry name" value="PHEROMONE-REGULATED MEMBRANE PROTEIN 6"/>
    <property type="match status" value="1"/>
</dbReference>
<dbReference type="PANTHER" id="PTHR36424:SF1">
    <property type="entry name" value="LOW AFFINITY K(+) TRANSPORTER 1-RELATED"/>
    <property type="match status" value="1"/>
</dbReference>
<keyword evidence="2" id="KW-0472">Membrane</keyword>
<keyword evidence="2" id="KW-1133">Transmembrane helix</keyword>
<feature type="compositionally biased region" description="Polar residues" evidence="1">
    <location>
        <begin position="328"/>
        <end position="343"/>
    </location>
</feature>
<protein>
    <recommendedName>
        <fullName evidence="5">Vacuole protein</fullName>
    </recommendedName>
</protein>
<gene>
    <name evidence="3" type="ORF">BGZ96_000965</name>
</gene>
<keyword evidence="2" id="KW-0812">Transmembrane</keyword>
<dbReference type="Proteomes" id="UP001194696">
    <property type="component" value="Unassembled WGS sequence"/>
</dbReference>
<evidence type="ECO:0000313" key="3">
    <source>
        <dbReference type="EMBL" id="KAG0281934.1"/>
    </source>
</evidence>
<feature type="region of interest" description="Disordered" evidence="1">
    <location>
        <begin position="276"/>
        <end position="295"/>
    </location>
</feature>
<feature type="transmembrane region" description="Helical" evidence="2">
    <location>
        <begin position="221"/>
        <end position="248"/>
    </location>
</feature>
<dbReference type="EMBL" id="JAAAIM010001148">
    <property type="protein sequence ID" value="KAG0281934.1"/>
    <property type="molecule type" value="Genomic_DNA"/>
</dbReference>
<feature type="transmembrane region" description="Helical" evidence="2">
    <location>
        <begin position="36"/>
        <end position="60"/>
    </location>
</feature>
<proteinExistence type="predicted"/>
<reference evidence="3 4" key="1">
    <citation type="journal article" date="2020" name="Fungal Divers.">
        <title>Resolving the Mortierellaceae phylogeny through synthesis of multi-gene phylogenetics and phylogenomics.</title>
        <authorList>
            <person name="Vandepol N."/>
            <person name="Liber J."/>
            <person name="Desiro A."/>
            <person name="Na H."/>
            <person name="Kennedy M."/>
            <person name="Barry K."/>
            <person name="Grigoriev I.V."/>
            <person name="Miller A.N."/>
            <person name="O'Donnell K."/>
            <person name="Stajich J.E."/>
            <person name="Bonito G."/>
        </authorList>
    </citation>
    <scope>NUCLEOTIDE SEQUENCE [LARGE SCALE GENOMIC DNA]</scope>
    <source>
        <strain evidence="3 4">AD045</strain>
    </source>
</reference>
<evidence type="ECO:0000256" key="1">
    <source>
        <dbReference type="SAM" id="MobiDB-lite"/>
    </source>
</evidence>
<feature type="region of interest" description="Disordered" evidence="1">
    <location>
        <begin position="309"/>
        <end position="389"/>
    </location>
</feature>
<evidence type="ECO:0000256" key="2">
    <source>
        <dbReference type="SAM" id="Phobius"/>
    </source>
</evidence>
<evidence type="ECO:0008006" key="5">
    <source>
        <dbReference type="Google" id="ProtNLM"/>
    </source>
</evidence>
<comment type="caution">
    <text evidence="3">The sequence shown here is derived from an EMBL/GenBank/DDBJ whole genome shotgun (WGS) entry which is preliminary data.</text>
</comment>
<dbReference type="InterPro" id="IPR031606">
    <property type="entry name" value="Kch1/2"/>
</dbReference>
<keyword evidence="4" id="KW-1185">Reference proteome</keyword>
<feature type="compositionally biased region" description="Gly residues" evidence="1">
    <location>
        <begin position="428"/>
        <end position="438"/>
    </location>
</feature>
<feature type="compositionally biased region" description="Low complexity" evidence="1">
    <location>
        <begin position="350"/>
        <end position="373"/>
    </location>
</feature>
<accession>A0ABQ7JN38</accession>
<sequence>MGAHWKREKVQDHKFDFINVDDFIDNSCWRQFRYMLVFLIIIRGILVYCSDIFTAVNLWANTNSGTNIDPTNNKKDLNLRLFDIKDFVISPNVYRIIFTGCIVLGLLLLGLDIRRANGIIKSRDISYAFTSQIAARYYTVRSYPHYCFFAEIDNSKKFVDNVAFFVFFTFRNWKRLLLADAPRQVINMAVLYNTFRDQPDIFAWNTIVGDKDTDIFKKITLGAMIFTVTVFLFNMLSFIAAVCMYIPLVSHIQGNLKEYCCYKIDKRIDELIKKNTKTRAAKSSKGGNDIAMGNLGKPTLPQVDIIESAPSPALAPPRNPYSKGGYGQPQQDFDYSYSTQPSGGYNPGPQQTGYNQNYVNNNNYQQQQQQQQQSSRGGGIKKDGGFDPYAESAFTTEEVYDQYSGSQDQLHAQKSRDNYYNNNAQIPRGGGNSGGGGGKYDDYSHLRSASPLPSQHGSDLDSNHYSNHSGGYGHGGSAYNHNNSAPQRPRRNDQGSNYRNY</sequence>
<organism evidence="3 4">
    <name type="scientific">Linnemannia gamsii</name>
    <dbReference type="NCBI Taxonomy" id="64522"/>
    <lineage>
        <taxon>Eukaryota</taxon>
        <taxon>Fungi</taxon>
        <taxon>Fungi incertae sedis</taxon>
        <taxon>Mucoromycota</taxon>
        <taxon>Mortierellomycotina</taxon>
        <taxon>Mortierellomycetes</taxon>
        <taxon>Mortierellales</taxon>
        <taxon>Mortierellaceae</taxon>
        <taxon>Linnemannia</taxon>
    </lineage>
</organism>
<feature type="transmembrane region" description="Helical" evidence="2">
    <location>
        <begin position="93"/>
        <end position="113"/>
    </location>
</feature>
<dbReference type="Pfam" id="PF16944">
    <property type="entry name" value="KCH"/>
    <property type="match status" value="1"/>
</dbReference>